<dbReference type="Gene3D" id="3.30.590.10">
    <property type="entry name" value="Glutamine synthetase/guanido kinase, catalytic domain"/>
    <property type="match status" value="1"/>
</dbReference>
<dbReference type="InterPro" id="IPR014746">
    <property type="entry name" value="Gln_synth/guanido_kin_cat_dom"/>
</dbReference>
<evidence type="ECO:0000256" key="3">
    <source>
        <dbReference type="ARBA" id="ARBA00022741"/>
    </source>
</evidence>
<feature type="binding site" evidence="7">
    <location>
        <begin position="300"/>
        <end position="305"/>
    </location>
    <ligand>
        <name>ATP</name>
        <dbReference type="ChEBI" id="CHEBI:30616"/>
    </ligand>
</feature>
<dbReference type="GO" id="GO:0005524">
    <property type="term" value="F:ATP binding"/>
    <property type="evidence" value="ECO:0007669"/>
    <property type="project" value="UniProtKB-UniRule"/>
</dbReference>
<dbReference type="GO" id="GO:0046314">
    <property type="term" value="P:phosphocreatine biosynthetic process"/>
    <property type="evidence" value="ECO:0007669"/>
    <property type="project" value="InterPro"/>
</dbReference>
<keyword evidence="11" id="KW-1185">Reference proteome</keyword>
<dbReference type="InterPro" id="IPR022414">
    <property type="entry name" value="ATP-guanido_PTrfase_cat"/>
</dbReference>
<dbReference type="OrthoDB" id="430219at2759"/>
<evidence type="ECO:0000313" key="11">
    <source>
        <dbReference type="Proteomes" id="UP001152320"/>
    </source>
</evidence>
<accession>A0A9Q1BTX0</accession>
<feature type="domain" description="Phosphagen kinase N-terminal" evidence="8">
    <location>
        <begin position="1"/>
        <end position="78"/>
    </location>
</feature>
<evidence type="ECO:0000256" key="7">
    <source>
        <dbReference type="PROSITE-ProRule" id="PRU00843"/>
    </source>
</evidence>
<dbReference type="GO" id="GO:0005615">
    <property type="term" value="C:extracellular space"/>
    <property type="evidence" value="ECO:0007669"/>
    <property type="project" value="TreeGrafter"/>
</dbReference>
<feature type="binding site" evidence="7">
    <location>
        <begin position="272"/>
        <end position="276"/>
    </location>
    <ligand>
        <name>ATP</name>
        <dbReference type="ChEBI" id="CHEBI:30616"/>
    </ligand>
</feature>
<keyword evidence="2 7" id="KW-0808">Transferase</keyword>
<evidence type="ECO:0000313" key="10">
    <source>
        <dbReference type="EMBL" id="KAJ8032792.1"/>
    </source>
</evidence>
<feature type="domain" description="Phosphagen kinase C-terminal" evidence="9">
    <location>
        <begin position="104"/>
        <end position="347"/>
    </location>
</feature>
<evidence type="ECO:0000256" key="1">
    <source>
        <dbReference type="ARBA" id="ARBA00006798"/>
    </source>
</evidence>
<dbReference type="SUPFAM" id="SSF48034">
    <property type="entry name" value="Guanido kinase N-terminal domain"/>
    <property type="match status" value="1"/>
</dbReference>
<dbReference type="PANTHER" id="PTHR11547">
    <property type="entry name" value="ARGININE OR CREATINE KINASE"/>
    <property type="match status" value="1"/>
</dbReference>
<dbReference type="InterPro" id="IPR000749">
    <property type="entry name" value="ATP-guanido_PTrfase"/>
</dbReference>
<reference evidence="10" key="1">
    <citation type="submission" date="2021-10" db="EMBL/GenBank/DDBJ databases">
        <title>Tropical sea cucumber genome reveals ecological adaptation and Cuvierian tubules defense mechanism.</title>
        <authorList>
            <person name="Chen T."/>
        </authorList>
    </citation>
    <scope>NUCLEOTIDE SEQUENCE</scope>
    <source>
        <strain evidence="10">Nanhai2018</strain>
        <tissue evidence="10">Muscle</tissue>
    </source>
</reference>
<dbReference type="PANTHER" id="PTHR11547:SF63">
    <property type="entry name" value="CREATINE KINASE M-TYPE"/>
    <property type="match status" value="1"/>
</dbReference>
<evidence type="ECO:0000259" key="8">
    <source>
        <dbReference type="PROSITE" id="PS51509"/>
    </source>
</evidence>
<evidence type="ECO:0000256" key="2">
    <source>
        <dbReference type="ARBA" id="ARBA00022679"/>
    </source>
</evidence>
<dbReference type="InterPro" id="IPR036802">
    <property type="entry name" value="ATP-guanido_PTrfase_N_sf"/>
</dbReference>
<dbReference type="InterPro" id="IPR022413">
    <property type="entry name" value="ATP-guanido_PTrfase_N"/>
</dbReference>
<keyword evidence="5 7" id="KW-0067">ATP-binding</keyword>
<evidence type="ECO:0000256" key="6">
    <source>
        <dbReference type="PROSITE-ProRule" id="PRU00842"/>
    </source>
</evidence>
<sequence>MDDFPFFIGKSSCLARHLTKDVYKRLCNLQTPNGFSFQQAIQCGVDHPDLLVGVLAGDEQSYETFSELFDAIIEDYHNGFKTSDKHTTDVDASKIIDGELDPKYILSSRIRTSRNIRGYCLAPFITRWDRRKLHELIVDALTCLSGEFQGRHFALRDLNQAVQKQLIDDHILFRPPVTGLFTSGGLARDFPDGRGIWFTEKKDFIVWINEEDHIRIIAMETGGNMKQLFGRFVRGLSEVELHFQGHSGTEFMWQDHLGYISASPSNLGTGLRCSVLIKLQHLGNDRRFREVCEKLRLEIRGTHGEHTESADGVYDISNRDRLGKSEVELVNSVIEGVRLLIKMETMLEKGLTIDELIP</sequence>
<evidence type="ECO:0000256" key="5">
    <source>
        <dbReference type="ARBA" id="ARBA00022840"/>
    </source>
</evidence>
<gene>
    <name evidence="10" type="ORF">HOLleu_22843</name>
</gene>
<evidence type="ECO:0000256" key="4">
    <source>
        <dbReference type="ARBA" id="ARBA00022777"/>
    </source>
</evidence>
<dbReference type="SUPFAM" id="SSF55931">
    <property type="entry name" value="Glutamine synthetase/guanido kinase"/>
    <property type="match status" value="1"/>
</dbReference>
<name>A0A9Q1BTX0_HOLLE</name>
<dbReference type="Pfam" id="PF00217">
    <property type="entry name" value="ATP-gua_Ptrans"/>
    <property type="match status" value="1"/>
</dbReference>
<dbReference type="FunFam" id="3.30.590.10:FF:000002">
    <property type="entry name" value="Creatine kinase S-type, mitochondrial"/>
    <property type="match status" value="1"/>
</dbReference>
<feature type="binding site" evidence="7">
    <location>
        <position position="215"/>
    </location>
    <ligand>
        <name>ATP</name>
        <dbReference type="ChEBI" id="CHEBI:30616"/>
    </ligand>
</feature>
<comment type="caution">
    <text evidence="10">The sequence shown here is derived from an EMBL/GenBank/DDBJ whole genome shotgun (WGS) entry which is preliminary data.</text>
</comment>
<comment type="similarity">
    <text evidence="1 6">Belongs to the ATP:guanido phosphotransferase family.</text>
</comment>
<dbReference type="Gene3D" id="1.10.135.10">
    <property type="entry name" value="ATP:guanido phosphotransferase, N-terminal domain"/>
    <property type="match status" value="1"/>
</dbReference>
<organism evidence="10 11">
    <name type="scientific">Holothuria leucospilota</name>
    <name type="common">Black long sea cucumber</name>
    <name type="synonym">Mertensiothuria leucospilota</name>
    <dbReference type="NCBI Taxonomy" id="206669"/>
    <lineage>
        <taxon>Eukaryota</taxon>
        <taxon>Metazoa</taxon>
        <taxon>Echinodermata</taxon>
        <taxon>Eleutherozoa</taxon>
        <taxon>Echinozoa</taxon>
        <taxon>Holothuroidea</taxon>
        <taxon>Aspidochirotacea</taxon>
        <taxon>Aspidochirotida</taxon>
        <taxon>Holothuriidae</taxon>
        <taxon>Holothuria</taxon>
    </lineage>
</organism>
<dbReference type="Pfam" id="PF02807">
    <property type="entry name" value="ATP-gua_PtransN"/>
    <property type="match status" value="1"/>
</dbReference>
<dbReference type="EMBL" id="JAIZAY010000011">
    <property type="protein sequence ID" value="KAJ8032792.1"/>
    <property type="molecule type" value="Genomic_DNA"/>
</dbReference>
<feature type="binding site" evidence="7">
    <location>
        <position position="170"/>
    </location>
    <ligand>
        <name>ATP</name>
        <dbReference type="ChEBI" id="CHEBI:30616"/>
    </ligand>
</feature>
<proteinExistence type="inferred from homology"/>
<protein>
    <submittedName>
        <fullName evidence="10">Arginine kinase</fullName>
    </submittedName>
</protein>
<dbReference type="FunFam" id="1.10.135.10:FF:000003">
    <property type="entry name" value="Three-domain arginine kinase"/>
    <property type="match status" value="1"/>
</dbReference>
<feature type="binding site" evidence="7">
    <location>
        <begin position="107"/>
        <end position="111"/>
    </location>
    <ligand>
        <name>ATP</name>
        <dbReference type="ChEBI" id="CHEBI:30616"/>
    </ligand>
</feature>
<dbReference type="GO" id="GO:0004111">
    <property type="term" value="F:creatine kinase activity"/>
    <property type="evidence" value="ECO:0007669"/>
    <property type="project" value="InterPro"/>
</dbReference>
<dbReference type="AlphaFoldDB" id="A0A9Q1BTX0"/>
<dbReference type="Proteomes" id="UP001152320">
    <property type="component" value="Chromosome 11"/>
</dbReference>
<keyword evidence="3 7" id="KW-0547">Nucleotide-binding</keyword>
<dbReference type="PROSITE" id="PS51510">
    <property type="entry name" value="PHOSPHAGEN_KINASE_C"/>
    <property type="match status" value="1"/>
</dbReference>
<evidence type="ECO:0000259" key="9">
    <source>
        <dbReference type="PROSITE" id="PS51510"/>
    </source>
</evidence>
<keyword evidence="4 7" id="KW-0418">Kinase</keyword>
<dbReference type="PROSITE" id="PS51509">
    <property type="entry name" value="PHOSPHAGEN_KINASE_N"/>
    <property type="match status" value="1"/>
</dbReference>